<dbReference type="InterPro" id="IPR028987">
    <property type="entry name" value="ATP_synth_B-like_membr_sf"/>
</dbReference>
<dbReference type="PANTHER" id="PTHR33445">
    <property type="entry name" value="ATP SYNTHASE SUBUNIT B', CHLOROPLASTIC"/>
    <property type="match status" value="1"/>
</dbReference>
<evidence type="ECO:0000256" key="8">
    <source>
        <dbReference type="ARBA" id="ARBA00023065"/>
    </source>
</evidence>
<sequence>MSASTVLPERPRPAVKFRRPVCPLPMTALFAQSLVTPSVGLIFWKTVAFLIFLYILYRFGWGPITESLEEREEEIEHSIQRAEEALEEAKAIQAENEEARREAEQKAQQILREARDSAEELREEEKAKTRREIQEMKEQAQAEIEREKQAALQELRDEVADLAIEAAQKIIENDLDADRHRQLVDDALDDFPTN</sequence>
<keyword evidence="18" id="KW-0378">Hydrolase</keyword>
<dbReference type="AlphaFoldDB" id="D5H7M2"/>
<dbReference type="GO" id="GO:0012505">
    <property type="term" value="C:endomembrane system"/>
    <property type="evidence" value="ECO:0007669"/>
    <property type="project" value="UniProtKB-SubCell"/>
</dbReference>
<feature type="transmembrane region" description="Helical" evidence="15">
    <location>
        <begin position="34"/>
        <end position="57"/>
    </location>
</feature>
<evidence type="ECO:0000256" key="16">
    <source>
        <dbReference type="RuleBase" id="RU003848"/>
    </source>
</evidence>
<dbReference type="GO" id="GO:0046933">
    <property type="term" value="F:proton-transporting ATP synthase activity, rotational mechanism"/>
    <property type="evidence" value="ECO:0007669"/>
    <property type="project" value="UniProtKB-UniRule"/>
</dbReference>
<keyword evidence="8 15" id="KW-0406">Ion transport</keyword>
<evidence type="ECO:0000256" key="14">
    <source>
        <dbReference type="ARBA" id="ARBA00037847"/>
    </source>
</evidence>
<dbReference type="GO" id="GO:0045259">
    <property type="term" value="C:proton-transporting ATP synthase complex"/>
    <property type="evidence" value="ECO:0007669"/>
    <property type="project" value="UniProtKB-KW"/>
</dbReference>
<evidence type="ECO:0000256" key="5">
    <source>
        <dbReference type="ARBA" id="ARBA00022692"/>
    </source>
</evidence>
<evidence type="ECO:0000256" key="1">
    <source>
        <dbReference type="ARBA" id="ARBA00005513"/>
    </source>
</evidence>
<evidence type="ECO:0000313" key="19">
    <source>
        <dbReference type="Proteomes" id="UP000000933"/>
    </source>
</evidence>
<dbReference type="HOGENOM" id="CLU_079215_4_1_10"/>
<evidence type="ECO:0000256" key="3">
    <source>
        <dbReference type="ARBA" id="ARBA00022475"/>
    </source>
</evidence>
<comment type="function">
    <text evidence="12">Component of the F(0) channel, it forms part of the peripheral stalk, linking F(1) to F(0). The b'-subunit is a diverged and duplicated form of b found in plants and photosynthetic bacteria.</text>
</comment>
<dbReference type="NCBIfam" id="TIGR01144">
    <property type="entry name" value="ATP_synt_b"/>
    <property type="match status" value="1"/>
</dbReference>
<keyword evidence="3 15" id="KW-1003">Cell membrane</keyword>
<evidence type="ECO:0000256" key="4">
    <source>
        <dbReference type="ARBA" id="ARBA00022547"/>
    </source>
</evidence>
<keyword evidence="15" id="KW-0997">Cell inner membrane</keyword>
<dbReference type="HAMAP" id="MF_01398">
    <property type="entry name" value="ATP_synth_b_bprime"/>
    <property type="match status" value="1"/>
</dbReference>
<evidence type="ECO:0000256" key="11">
    <source>
        <dbReference type="ARBA" id="ARBA00025198"/>
    </source>
</evidence>
<feature type="coiled-coil region" evidence="17">
    <location>
        <begin position="65"/>
        <end position="172"/>
    </location>
</feature>
<evidence type="ECO:0000256" key="7">
    <source>
        <dbReference type="ARBA" id="ARBA00022989"/>
    </source>
</evidence>
<dbReference type="SUPFAM" id="SSF81573">
    <property type="entry name" value="F1F0 ATP synthase subunit B, membrane domain"/>
    <property type="match status" value="1"/>
</dbReference>
<evidence type="ECO:0000256" key="13">
    <source>
        <dbReference type="ARBA" id="ARBA00026054"/>
    </source>
</evidence>
<comment type="subcellular location">
    <subcellularLocation>
        <location evidence="15">Cell inner membrane</location>
        <topology evidence="15">Single-pass membrane protein</topology>
    </subcellularLocation>
    <subcellularLocation>
        <location evidence="14">Endomembrane system</location>
        <topology evidence="14">Single-pass membrane protein</topology>
    </subcellularLocation>
</comment>
<dbReference type="EMBL" id="FP565814">
    <property type="protein sequence ID" value="CBH24027.1"/>
    <property type="molecule type" value="Genomic_DNA"/>
</dbReference>
<comment type="similarity">
    <text evidence="1 15 16">Belongs to the ATPase B chain family.</text>
</comment>
<keyword evidence="9 15" id="KW-0472">Membrane</keyword>
<dbReference type="PANTHER" id="PTHR33445:SF1">
    <property type="entry name" value="ATP SYNTHASE SUBUNIT B"/>
    <property type="match status" value="1"/>
</dbReference>
<keyword evidence="7 15" id="KW-1133">Transmembrane helix</keyword>
<reference evidence="19" key="2">
    <citation type="submission" date="2010-04" db="EMBL/GenBank/DDBJ databases">
        <title>Genome sequence of Salinibacter ruber M8.</title>
        <authorList>
            <consortium name="Genoscope"/>
        </authorList>
    </citation>
    <scope>NUCLEOTIDE SEQUENCE [LARGE SCALE GENOMIC DNA]</scope>
    <source>
        <strain evidence="19">M8</strain>
    </source>
</reference>
<dbReference type="GO" id="GO:0046961">
    <property type="term" value="F:proton-transporting ATPase activity, rotational mechanism"/>
    <property type="evidence" value="ECO:0007669"/>
    <property type="project" value="TreeGrafter"/>
</dbReference>
<comment type="function">
    <text evidence="11 15">F(1)F(0) ATP synthase produces ATP from ADP in the presence of a proton or sodium gradient. F-type ATPases consist of two structural domains, F(1) containing the extramembraneous catalytic core and F(0) containing the membrane proton channel, linked together by a central stalk and a peripheral stalk. During catalysis, ATP synthesis in the catalytic domain of F(1) is coupled via a rotary mechanism of the central stalk subunits to proton translocation.</text>
</comment>
<evidence type="ECO:0000256" key="6">
    <source>
        <dbReference type="ARBA" id="ARBA00022781"/>
    </source>
</evidence>
<evidence type="ECO:0000256" key="12">
    <source>
        <dbReference type="ARBA" id="ARBA00025614"/>
    </source>
</evidence>
<evidence type="ECO:0000256" key="15">
    <source>
        <dbReference type="HAMAP-Rule" id="MF_01398"/>
    </source>
</evidence>
<dbReference type="Pfam" id="PF00430">
    <property type="entry name" value="ATP-synt_B"/>
    <property type="match status" value="1"/>
</dbReference>
<evidence type="ECO:0000256" key="9">
    <source>
        <dbReference type="ARBA" id="ARBA00023136"/>
    </source>
</evidence>
<dbReference type="InterPro" id="IPR002146">
    <property type="entry name" value="ATP_synth_b/b'su_bac/chlpt"/>
</dbReference>
<evidence type="ECO:0000313" key="18">
    <source>
        <dbReference type="EMBL" id="CBH24027.1"/>
    </source>
</evidence>
<keyword evidence="10 15" id="KW-0066">ATP synthesis</keyword>
<dbReference type="GO" id="GO:0005886">
    <property type="term" value="C:plasma membrane"/>
    <property type="evidence" value="ECO:0007669"/>
    <property type="project" value="UniProtKB-SubCell"/>
</dbReference>
<proteinExistence type="inferred from homology"/>
<keyword evidence="5 15" id="KW-0812">Transmembrane</keyword>
<organism evidence="18 19">
    <name type="scientific">Salinibacter ruber (strain M8)</name>
    <dbReference type="NCBI Taxonomy" id="761659"/>
    <lineage>
        <taxon>Bacteria</taxon>
        <taxon>Pseudomonadati</taxon>
        <taxon>Rhodothermota</taxon>
        <taxon>Rhodothermia</taxon>
        <taxon>Rhodothermales</taxon>
        <taxon>Salinibacteraceae</taxon>
        <taxon>Salinibacter</taxon>
    </lineage>
</organism>
<evidence type="ECO:0000256" key="10">
    <source>
        <dbReference type="ARBA" id="ARBA00023310"/>
    </source>
</evidence>
<protein>
    <recommendedName>
        <fullName evidence="15">ATP synthase subunit b</fullName>
    </recommendedName>
    <alternativeName>
        <fullName evidence="15">ATP synthase F(0) sector subunit b</fullName>
    </alternativeName>
    <alternativeName>
        <fullName evidence="15">ATPase subunit I</fullName>
    </alternativeName>
    <alternativeName>
        <fullName evidence="15">F-type ATPase subunit b</fullName>
        <shortName evidence="15">F-ATPase subunit b</shortName>
    </alternativeName>
</protein>
<comment type="subunit">
    <text evidence="13">F-type ATPases have 2 components, F(1) - the catalytic core - and F(0) - the membrane proton channel. F(1) has five subunits: alpha(3), beta(3), gamma(1), delta(1), epsilon(1). F(0) has four main subunits: a(1), b(2) and c(10-14). The alpha and beta chains form an alternating ring which encloses part of the gamma chain. F(1) is attached to F(0) by a central stalk formed by the gamma and epsilon chains, while a peripheral stalk is formed by the delta and b chains.</text>
</comment>
<accession>D5H7M2</accession>
<gene>
    <name evidence="15 18" type="primary">atpF</name>
    <name evidence="18" type="ordered locus">SRM_01106</name>
</gene>
<evidence type="ECO:0000256" key="2">
    <source>
        <dbReference type="ARBA" id="ARBA00022448"/>
    </source>
</evidence>
<dbReference type="CDD" id="cd06503">
    <property type="entry name" value="ATP-synt_Fo_b"/>
    <property type="match status" value="1"/>
</dbReference>
<dbReference type="KEGG" id="srm:SRM_01106"/>
<evidence type="ECO:0000256" key="17">
    <source>
        <dbReference type="SAM" id="Coils"/>
    </source>
</evidence>
<comment type="subunit">
    <text evidence="15">F-type ATPases have 2 components, F(1) - the catalytic core - and F(0) - the membrane proton channel. F(1) has five subunits: alpha(3), beta(3), gamma(1), delta(1), epsilon(1). F(0) has three main subunits: a(1), b(2) and c(10-14). The alpha and beta chains form an alternating ring which encloses part of the gamma chain. F(1) is attached to F(0) by a central stalk formed by the gamma and epsilon chains, while a peripheral stalk is formed by the delta and b chains.</text>
</comment>
<keyword evidence="4 15" id="KW-0138">CF(0)</keyword>
<dbReference type="InterPro" id="IPR005864">
    <property type="entry name" value="ATP_synth_F0_bsu_bac"/>
</dbReference>
<keyword evidence="2 15" id="KW-0813">Transport</keyword>
<dbReference type="GO" id="GO:0016787">
    <property type="term" value="F:hydrolase activity"/>
    <property type="evidence" value="ECO:0007669"/>
    <property type="project" value="UniProtKB-KW"/>
</dbReference>
<dbReference type="Proteomes" id="UP000000933">
    <property type="component" value="Chromosome"/>
</dbReference>
<keyword evidence="6 15" id="KW-0375">Hydrogen ion transport</keyword>
<dbReference type="InterPro" id="IPR050059">
    <property type="entry name" value="ATP_synthase_B_chain"/>
</dbReference>
<keyword evidence="17" id="KW-0175">Coiled coil</keyword>
<reference evidence="18 19" key="1">
    <citation type="journal article" date="2010" name="ISME J.">
        <title>Fine-scale evolution: genomic, phenotypic and ecological differentiation in two coexisting Salinibacter ruber strains.</title>
        <authorList>
            <person name="Pena A."/>
            <person name="Teeling H."/>
            <person name="Huerta-Cepas J."/>
            <person name="Santos F."/>
            <person name="Yarza P."/>
            <person name="Brito-Echeverria J."/>
            <person name="Lucio M."/>
            <person name="Schmitt-Kopplin P."/>
            <person name="Meseguer I."/>
            <person name="Schenowitz C."/>
            <person name="Dossat C."/>
            <person name="Barbe V."/>
            <person name="Dopazo J."/>
            <person name="Rossello-Mora R."/>
            <person name="Schuler M."/>
            <person name="Glockner F.O."/>
            <person name="Amann R."/>
            <person name="Gabaldon T."/>
            <person name="Anton J."/>
        </authorList>
    </citation>
    <scope>NUCLEOTIDE SEQUENCE [LARGE SCALE GENOMIC DNA]</scope>
    <source>
        <strain evidence="18 19">M8</strain>
    </source>
</reference>
<name>D5H7M2_SALRM</name>
<dbReference type="Gene3D" id="1.20.5.620">
    <property type="entry name" value="F1F0 ATP synthase subunit B, membrane domain"/>
    <property type="match status" value="1"/>
</dbReference>